<keyword evidence="2" id="KW-1185">Reference proteome</keyword>
<sequence length="357" mass="39166">MCGGGFDRDGEKQILAPGACRGRRPAAIADVPALTSPGGLIAELSNRDGLVVASWDAELQQGRVHALGVVQTVEKPDSAIVDWRRVDFALTPSPQGRSKWETMPFFRFDDGVAERYRLAEHFDDAFAEGRPPVVEPGPAEPLATQDYEKDVVCQVDSYGESQPERAAPRGPQRNRVSLNGTIFATSARGAFMSNRADRRRWLVCELHVDRVLKTPRKYTKLFFLDEAVALAAGHRPCPTCRRDRYQAYVTAVQHAHSVSGAQELDALLNSGRKSPPARVPVGSLPDGAFVAMGADDFRLVWRGALHRWAPHGYGDPVLRGDFGSQDFVVQTPEPSLAALRHGYPVAVHPSVSNWTPR</sequence>
<accession>A0A3S4SZT7</accession>
<name>A0A3S4SZT7_MYCCI</name>
<evidence type="ECO:0000313" key="1">
    <source>
        <dbReference type="EMBL" id="VEG47499.1"/>
    </source>
</evidence>
<gene>
    <name evidence="1" type="ORF">NCTC10485_01780</name>
</gene>
<reference evidence="1 2" key="1">
    <citation type="submission" date="2018-12" db="EMBL/GenBank/DDBJ databases">
        <authorList>
            <consortium name="Pathogen Informatics"/>
        </authorList>
    </citation>
    <scope>NUCLEOTIDE SEQUENCE [LARGE SCALE GENOMIC DNA]</scope>
    <source>
        <strain evidence="1 2">NCTC10485</strain>
    </source>
</reference>
<organism evidence="1 2">
    <name type="scientific">Mycolicibacterium chitae</name>
    <name type="common">Mycobacterium chitae</name>
    <dbReference type="NCBI Taxonomy" id="1792"/>
    <lineage>
        <taxon>Bacteria</taxon>
        <taxon>Bacillati</taxon>
        <taxon>Actinomycetota</taxon>
        <taxon>Actinomycetes</taxon>
        <taxon>Mycobacteriales</taxon>
        <taxon>Mycobacteriaceae</taxon>
        <taxon>Mycolicibacterium</taxon>
    </lineage>
</organism>
<dbReference type="EMBL" id="LR134355">
    <property type="protein sequence ID" value="VEG47499.1"/>
    <property type="molecule type" value="Genomic_DNA"/>
</dbReference>
<dbReference type="AlphaFoldDB" id="A0A3S4SZT7"/>
<proteinExistence type="predicted"/>
<evidence type="ECO:0000313" key="2">
    <source>
        <dbReference type="Proteomes" id="UP000282551"/>
    </source>
</evidence>
<dbReference type="Proteomes" id="UP000282551">
    <property type="component" value="Chromosome"/>
</dbReference>
<protein>
    <submittedName>
        <fullName evidence="1">Uncharacterized protein</fullName>
    </submittedName>
</protein>